<dbReference type="InterPro" id="IPR051786">
    <property type="entry name" value="ASN_synthetase/amidase"/>
</dbReference>
<reference evidence="13" key="1">
    <citation type="submission" date="2015-09" db="EMBL/GenBank/DDBJ databases">
        <title>Whole genome sequence of Pseudomonas fluorescens FW300-N2C3.</title>
        <authorList>
            <person name="Ray J."/>
            <person name="Melnyk R."/>
            <person name="Deutschbauer A."/>
        </authorList>
    </citation>
    <scope>NUCLEOTIDE SEQUENCE [LARGE SCALE GENOMIC DNA]</scope>
    <source>
        <strain evidence="13">FW300-N2C3</strain>
    </source>
</reference>
<name>A0A0N9X1F0_PSEFL</name>
<dbReference type="Pfam" id="PF13537">
    <property type="entry name" value="GATase_7"/>
    <property type="match status" value="1"/>
</dbReference>
<dbReference type="CDD" id="cd01991">
    <property type="entry name" value="Asn_synthase_B_C"/>
    <property type="match status" value="1"/>
</dbReference>
<evidence type="ECO:0000313" key="13">
    <source>
        <dbReference type="Proteomes" id="UP000059425"/>
    </source>
</evidence>
<dbReference type="SUPFAM" id="SSF52402">
    <property type="entry name" value="Adenine nucleotide alpha hydrolases-like"/>
    <property type="match status" value="1"/>
</dbReference>
<evidence type="ECO:0000313" key="12">
    <source>
        <dbReference type="EMBL" id="ALI10216.1"/>
    </source>
</evidence>
<keyword evidence="8" id="KW-0028">Amino-acid biosynthesis</keyword>
<accession>A0A0N9X1F0</accession>
<dbReference type="GO" id="GO:0006529">
    <property type="term" value="P:asparagine biosynthetic process"/>
    <property type="evidence" value="ECO:0007669"/>
    <property type="project" value="UniProtKB-KW"/>
</dbReference>
<evidence type="ECO:0000256" key="2">
    <source>
        <dbReference type="ARBA" id="ARBA00005752"/>
    </source>
</evidence>
<keyword evidence="5 9" id="KW-0067">ATP-binding</keyword>
<dbReference type="EC" id="6.3.5.4" evidence="3"/>
<dbReference type="PANTHER" id="PTHR43284">
    <property type="entry name" value="ASPARAGINE SYNTHETASE (GLUTAMINE-HYDROLYZING)"/>
    <property type="match status" value="1"/>
</dbReference>
<dbReference type="PANTHER" id="PTHR43284:SF1">
    <property type="entry name" value="ASPARAGINE SYNTHETASE"/>
    <property type="match status" value="1"/>
</dbReference>
<evidence type="ECO:0000256" key="1">
    <source>
        <dbReference type="ARBA" id="ARBA00005187"/>
    </source>
</evidence>
<evidence type="ECO:0000256" key="4">
    <source>
        <dbReference type="ARBA" id="ARBA00022741"/>
    </source>
</evidence>
<dbReference type="InterPro" id="IPR033738">
    <property type="entry name" value="AsnB_N"/>
</dbReference>
<dbReference type="Gene3D" id="3.60.20.10">
    <property type="entry name" value="Glutamine Phosphoribosylpyrophosphate, subunit 1, domain 1"/>
    <property type="match status" value="1"/>
</dbReference>
<dbReference type="GO" id="GO:0005524">
    <property type="term" value="F:ATP binding"/>
    <property type="evidence" value="ECO:0007669"/>
    <property type="project" value="UniProtKB-KW"/>
</dbReference>
<dbReference type="SUPFAM" id="SSF56235">
    <property type="entry name" value="N-terminal nucleophile aminohydrolases (Ntn hydrolases)"/>
    <property type="match status" value="1"/>
</dbReference>
<keyword evidence="8" id="KW-0061">Asparagine biosynthesis</keyword>
<evidence type="ECO:0000256" key="9">
    <source>
        <dbReference type="PIRSR" id="PIRSR001589-2"/>
    </source>
</evidence>
<dbReference type="Pfam" id="PF00733">
    <property type="entry name" value="Asn_synthase"/>
    <property type="match status" value="1"/>
</dbReference>
<dbReference type="InterPro" id="IPR006426">
    <property type="entry name" value="Asn_synth_AEB"/>
</dbReference>
<evidence type="ECO:0000256" key="6">
    <source>
        <dbReference type="ARBA" id="ARBA00022962"/>
    </source>
</evidence>
<dbReference type="CDD" id="cd00712">
    <property type="entry name" value="AsnB"/>
    <property type="match status" value="1"/>
</dbReference>
<evidence type="ECO:0000259" key="11">
    <source>
        <dbReference type="PROSITE" id="PS51278"/>
    </source>
</evidence>
<dbReference type="GO" id="GO:0005829">
    <property type="term" value="C:cytosol"/>
    <property type="evidence" value="ECO:0007669"/>
    <property type="project" value="TreeGrafter"/>
</dbReference>
<dbReference type="GO" id="GO:0004066">
    <property type="term" value="F:asparagine synthase (glutamine-hydrolyzing) activity"/>
    <property type="evidence" value="ECO:0007669"/>
    <property type="project" value="UniProtKB-EC"/>
</dbReference>
<dbReference type="OrthoDB" id="9763290at2"/>
<dbReference type="PROSITE" id="PS51278">
    <property type="entry name" value="GATASE_TYPE_2"/>
    <property type="match status" value="1"/>
</dbReference>
<evidence type="ECO:0000256" key="8">
    <source>
        <dbReference type="PIRSR" id="PIRSR001589-1"/>
    </source>
</evidence>
<dbReference type="PIRSF" id="PIRSF001589">
    <property type="entry name" value="Asn_synthetase_glu-h"/>
    <property type="match status" value="1"/>
</dbReference>
<dbReference type="InterPro" id="IPR001962">
    <property type="entry name" value="Asn_synthase"/>
</dbReference>
<dbReference type="InterPro" id="IPR014729">
    <property type="entry name" value="Rossmann-like_a/b/a_fold"/>
</dbReference>
<feature type="site" description="Important for beta-aspartyl-AMP intermediate formation" evidence="10">
    <location>
        <position position="365"/>
    </location>
</feature>
<dbReference type="InterPro" id="IPR017932">
    <property type="entry name" value="GATase_2_dom"/>
</dbReference>
<dbReference type="InterPro" id="IPR029055">
    <property type="entry name" value="Ntn_hydrolases_N"/>
</dbReference>
<gene>
    <name evidence="12" type="ORF">AO356_26510</name>
</gene>
<feature type="binding site" evidence="9">
    <location>
        <position position="290"/>
    </location>
    <ligand>
        <name>ATP</name>
        <dbReference type="ChEBI" id="CHEBI:30616"/>
    </ligand>
</feature>
<evidence type="ECO:0000256" key="10">
    <source>
        <dbReference type="PIRSR" id="PIRSR001589-3"/>
    </source>
</evidence>
<organism evidence="12 13">
    <name type="scientific">Pseudomonas fluorescens</name>
    <dbReference type="NCBI Taxonomy" id="294"/>
    <lineage>
        <taxon>Bacteria</taxon>
        <taxon>Pseudomonadati</taxon>
        <taxon>Pseudomonadota</taxon>
        <taxon>Gammaproteobacteria</taxon>
        <taxon>Pseudomonadales</taxon>
        <taxon>Pseudomonadaceae</taxon>
        <taxon>Pseudomonas</taxon>
    </lineage>
</organism>
<comment type="similarity">
    <text evidence="2">Belongs to the asparagine synthetase family.</text>
</comment>
<evidence type="ECO:0000256" key="5">
    <source>
        <dbReference type="ARBA" id="ARBA00022840"/>
    </source>
</evidence>
<evidence type="ECO:0000256" key="3">
    <source>
        <dbReference type="ARBA" id="ARBA00012737"/>
    </source>
</evidence>
<comment type="pathway">
    <text evidence="1">Amino-acid biosynthesis; L-asparagine biosynthesis; L-asparagine from L-aspartate (L-Gln route): step 1/1.</text>
</comment>
<evidence type="ECO:0000256" key="7">
    <source>
        <dbReference type="ARBA" id="ARBA00048741"/>
    </source>
</evidence>
<dbReference type="Proteomes" id="UP000059425">
    <property type="component" value="Chromosome"/>
</dbReference>
<reference evidence="12 13" key="2">
    <citation type="journal article" date="2018" name="Nature">
        <title>Mutant phenotypes for thousands of bacterial genes of unknown function.</title>
        <authorList>
            <person name="Price M.N."/>
            <person name="Wetmore K.M."/>
            <person name="Waters R.J."/>
            <person name="Callaghan M."/>
            <person name="Ray J."/>
            <person name="Liu H."/>
            <person name="Kuehl J.V."/>
            <person name="Melnyk R.A."/>
            <person name="Lamson J.S."/>
            <person name="Suh Y."/>
            <person name="Carlson H.K."/>
            <person name="Esquivel Z."/>
            <person name="Sadeeshkumar H."/>
            <person name="Chakraborty R."/>
            <person name="Zane G.M."/>
            <person name="Rubin B.E."/>
            <person name="Wall J.D."/>
            <person name="Visel A."/>
            <person name="Bristow J."/>
            <person name="Blow M.J."/>
            <person name="Arkin A.P."/>
            <person name="Deutschbauer A.M."/>
        </authorList>
    </citation>
    <scope>NUCLEOTIDE SEQUENCE [LARGE SCALE GENOMIC DNA]</scope>
    <source>
        <strain evidence="12 13">FW300-N2C3</strain>
    </source>
</reference>
<comment type="catalytic activity">
    <reaction evidence="7">
        <text>L-aspartate + L-glutamine + ATP + H2O = L-asparagine + L-glutamate + AMP + diphosphate + H(+)</text>
        <dbReference type="Rhea" id="RHEA:12228"/>
        <dbReference type="ChEBI" id="CHEBI:15377"/>
        <dbReference type="ChEBI" id="CHEBI:15378"/>
        <dbReference type="ChEBI" id="CHEBI:29985"/>
        <dbReference type="ChEBI" id="CHEBI:29991"/>
        <dbReference type="ChEBI" id="CHEBI:30616"/>
        <dbReference type="ChEBI" id="CHEBI:33019"/>
        <dbReference type="ChEBI" id="CHEBI:58048"/>
        <dbReference type="ChEBI" id="CHEBI:58359"/>
        <dbReference type="ChEBI" id="CHEBI:456215"/>
        <dbReference type="EC" id="6.3.5.4"/>
    </reaction>
</comment>
<keyword evidence="4 9" id="KW-0547">Nucleotide-binding</keyword>
<dbReference type="EMBL" id="CP012831">
    <property type="protein sequence ID" value="ALI10216.1"/>
    <property type="molecule type" value="Genomic_DNA"/>
</dbReference>
<proteinExistence type="inferred from homology"/>
<protein>
    <recommendedName>
        <fullName evidence="3">asparagine synthase (glutamine-hydrolyzing)</fullName>
        <ecNumber evidence="3">6.3.5.4</ecNumber>
    </recommendedName>
</protein>
<keyword evidence="6 8" id="KW-0315">Glutamine amidotransferase</keyword>
<feature type="domain" description="Glutamine amidotransferase type-2" evidence="11">
    <location>
        <begin position="2"/>
        <end position="209"/>
    </location>
</feature>
<feature type="active site" description="For GATase activity" evidence="8">
    <location>
        <position position="2"/>
    </location>
</feature>
<dbReference type="RefSeq" id="WP_060742319.1">
    <property type="nucleotide sequence ID" value="NZ_CP012831.1"/>
</dbReference>
<dbReference type="NCBIfam" id="TIGR01536">
    <property type="entry name" value="asn_synth_AEB"/>
    <property type="match status" value="1"/>
</dbReference>
<dbReference type="Gene3D" id="3.40.50.620">
    <property type="entry name" value="HUPs"/>
    <property type="match status" value="1"/>
</dbReference>
<feature type="binding site" evidence="9">
    <location>
        <position position="98"/>
    </location>
    <ligand>
        <name>L-glutamine</name>
        <dbReference type="ChEBI" id="CHEBI:58359"/>
    </ligand>
</feature>
<dbReference type="AlphaFoldDB" id="A0A0N9X1F0"/>
<sequence>MCGFVVACHHQAPVPTVTLDAALDTLRHRGPDGRASWLSADGLCGIGFHRLAMVGAREQTQPFHTDDVHVVVNGEIYQYAAQRQKLEAAGACFATDSDCEVVAHGYLQLGIDYVRELNGEFAGVIWDARRRKLFAIRDRWGVKPLFYRLSDQGIHLASEIKALIALGAQPRWDHAALFQHFFASIGPAQTLFEGIHQVPPGHVLEWSTQGYGVTPLLSAVDEAHDAARQHLASAPREWMPRLVDGLRHAVQDRFQGDGPVACYLSGGVDSATVAALAARHGREGLSAFTVDFGAGTDDATQAAGIAASLGLRHEVVPVSEAQLVDHFADAVRHAETIGFNTIGAARWILGRVLASSGYKAVLAGDGADELFAGYSFSSVERLCARSHNHARLMTQVLEGGRQGLAAELGQPLPLFDMDPDRFGGQVPYLLASWNYQRSGLRPLLRTQFLEAFRHFNPYEVLMQQTGASAASGLRRSLHLWQKSMFANHILVSERFDMAHGIETRYPFLDNRVTAVAAMLPDEWLVEGAENKRFLREAVAALTPEAARCAAKRPFEAPAVFAQPGDGPFRRYLREVLHDSSVKHSGIFDVQELLRLEARLPSLSGKMAQRVDSLLTMALSFFVLQQCFAVTE</sequence>